<dbReference type="GO" id="GO:0005829">
    <property type="term" value="C:cytosol"/>
    <property type="evidence" value="ECO:0007669"/>
    <property type="project" value="TreeGrafter"/>
</dbReference>
<protein>
    <recommendedName>
        <fullName evidence="5">Hydantoinase A/oxoprolinase domain-containing protein</fullName>
    </recommendedName>
</protein>
<dbReference type="GO" id="GO:0006749">
    <property type="term" value="P:glutathione metabolic process"/>
    <property type="evidence" value="ECO:0007669"/>
    <property type="project" value="TreeGrafter"/>
</dbReference>
<organism evidence="4">
    <name type="scientific">marine metagenome</name>
    <dbReference type="NCBI Taxonomy" id="408172"/>
    <lineage>
        <taxon>unclassified sequences</taxon>
        <taxon>metagenomes</taxon>
        <taxon>ecological metagenomes</taxon>
    </lineage>
</organism>
<feature type="domain" description="Hydantoinase A/oxoprolinase" evidence="1">
    <location>
        <begin position="203"/>
        <end position="497"/>
    </location>
</feature>
<dbReference type="PANTHER" id="PTHR11365:SF23">
    <property type="entry name" value="HYPOTHETICAL 5-OXOPROLINASE (EUROFUNG)-RELATED"/>
    <property type="match status" value="1"/>
</dbReference>
<dbReference type="InterPro" id="IPR002821">
    <property type="entry name" value="Hydantoinase_A"/>
</dbReference>
<evidence type="ECO:0000259" key="2">
    <source>
        <dbReference type="Pfam" id="PF05378"/>
    </source>
</evidence>
<feature type="domain" description="Acetophenone carboxylase-like C-terminal" evidence="3">
    <location>
        <begin position="544"/>
        <end position="686"/>
    </location>
</feature>
<dbReference type="Pfam" id="PF01968">
    <property type="entry name" value="Hydantoinase_A"/>
    <property type="match status" value="1"/>
</dbReference>
<dbReference type="AlphaFoldDB" id="A0A381SFH5"/>
<accession>A0A381SFH5</accession>
<evidence type="ECO:0000259" key="3">
    <source>
        <dbReference type="Pfam" id="PF19278"/>
    </source>
</evidence>
<dbReference type="SUPFAM" id="SSF53067">
    <property type="entry name" value="Actin-like ATPase domain"/>
    <property type="match status" value="1"/>
</dbReference>
<gene>
    <name evidence="4" type="ORF">METZ01_LOCUS52777</name>
</gene>
<feature type="domain" description="Hydantoinase/oxoprolinase N-terminal" evidence="2">
    <location>
        <begin position="2"/>
        <end position="182"/>
    </location>
</feature>
<dbReference type="PANTHER" id="PTHR11365">
    <property type="entry name" value="5-OXOPROLINASE RELATED"/>
    <property type="match status" value="1"/>
</dbReference>
<dbReference type="Pfam" id="PF19278">
    <property type="entry name" value="Hydant_A_C"/>
    <property type="match status" value="1"/>
</dbReference>
<dbReference type="InterPro" id="IPR045079">
    <property type="entry name" value="Oxoprolinase-like"/>
</dbReference>
<evidence type="ECO:0000259" key="1">
    <source>
        <dbReference type="Pfam" id="PF01968"/>
    </source>
</evidence>
<proteinExistence type="predicted"/>
<dbReference type="EMBL" id="UINC01002750">
    <property type="protein sequence ID" value="SUZ99923.1"/>
    <property type="molecule type" value="Genomic_DNA"/>
</dbReference>
<dbReference type="InterPro" id="IPR008040">
    <property type="entry name" value="Hydant_A_N"/>
</dbReference>
<dbReference type="Pfam" id="PF05378">
    <property type="entry name" value="Hydant_A_N"/>
    <property type="match status" value="1"/>
</dbReference>
<evidence type="ECO:0000313" key="4">
    <source>
        <dbReference type="EMBL" id="SUZ99923.1"/>
    </source>
</evidence>
<dbReference type="GO" id="GO:0017168">
    <property type="term" value="F:5-oxoprolinase (ATP-hydrolyzing) activity"/>
    <property type="evidence" value="ECO:0007669"/>
    <property type="project" value="TreeGrafter"/>
</dbReference>
<evidence type="ECO:0008006" key="5">
    <source>
        <dbReference type="Google" id="ProtNLM"/>
    </source>
</evidence>
<dbReference type="InterPro" id="IPR049517">
    <property type="entry name" value="ACX-like_C"/>
</dbReference>
<reference evidence="4" key="1">
    <citation type="submission" date="2018-05" db="EMBL/GenBank/DDBJ databases">
        <authorList>
            <person name="Lanie J.A."/>
            <person name="Ng W.-L."/>
            <person name="Kazmierczak K.M."/>
            <person name="Andrzejewski T.M."/>
            <person name="Davidsen T.M."/>
            <person name="Wayne K.J."/>
            <person name="Tettelin H."/>
            <person name="Glass J.I."/>
            <person name="Rusch D."/>
            <person name="Podicherti R."/>
            <person name="Tsui H.-C.T."/>
            <person name="Winkler M.E."/>
        </authorList>
    </citation>
    <scope>NUCLEOTIDE SEQUENCE</scope>
</reference>
<name>A0A381SFH5_9ZZZZ</name>
<dbReference type="InterPro" id="IPR043129">
    <property type="entry name" value="ATPase_NBD"/>
</dbReference>
<sequence>MRIGADIGGTFTDIVLEDSHGMSSTKVLTTYDAPERGVLEGVRQVVEEAGADLADLATFIHGTTLATNALINRTGARTAFVTTSGFRDVVEMRTESRFEQYDLNLVLPTPLIERRDRHVLAERIGADGTVLLPFDEAEAEALACHLAEDTDEGPYESVAVGFMHAYRNGDHERRLREVLTRHLPDASISISSEVAPQMREFERFNTVCANAYLQPLMAGYLHRLEEQLHAAGASCPVYLIHSGGGLMGVESAARFPVRLVESGPAGGAIFAADLADRHGLDAVLSYDMGGTTAKICLIEGRAPRTAKTFEVARTHRFTKGSGMPIAIPVIEMIEIGAGGGSIAFVDALDQIRVGPLSAGSEPGPASYQLGGTNPTVTDANLVLGRLSPDTFGASGIDLSPEAADTALAAGVGTHLGLDATEAALGVTEVVDENMANAARVHAVESGKDVSSFTMIAFGGGAPLHASRLCDKLDIEAILVPPGAGVGSAIGFLRAPFAYEAVRSDYSPMDDFDHEEAKRLLDGLEDEAGSFVLQALGEQSSQYDEPLEVERWAYMRYAGQGWEIPVALDEGLFDDLGPENLSKRFETAYREFFGRPIEGLAIEAVSWAVKVATPRPEVERIEQVAAQREVDTTRTRPIHDTTTGAFVEAAVVERDDLRVGDCVVGPAAIVEPQTTTWLSAGRQAVLQSDGCLRITSCEEASP</sequence>